<dbReference type="RefSeq" id="WP_289167368.1">
    <property type="nucleotide sequence ID" value="NZ_JASZZN010000035.1"/>
</dbReference>
<organism evidence="2 3">
    <name type="scientific">Roseiconus lacunae</name>
    <dbReference type="NCBI Taxonomy" id="2605694"/>
    <lineage>
        <taxon>Bacteria</taxon>
        <taxon>Pseudomonadati</taxon>
        <taxon>Planctomycetota</taxon>
        <taxon>Planctomycetia</taxon>
        <taxon>Pirellulales</taxon>
        <taxon>Pirellulaceae</taxon>
        <taxon>Roseiconus</taxon>
    </lineage>
</organism>
<gene>
    <name evidence="2" type="ORF">QTN89_27670</name>
</gene>
<dbReference type="EMBL" id="JASZZN010000035">
    <property type="protein sequence ID" value="MDM4019266.1"/>
    <property type="molecule type" value="Genomic_DNA"/>
</dbReference>
<dbReference type="InterPro" id="IPR010870">
    <property type="entry name" value="Porin_O/P"/>
</dbReference>
<evidence type="ECO:0000313" key="2">
    <source>
        <dbReference type="EMBL" id="MDM4019266.1"/>
    </source>
</evidence>
<evidence type="ECO:0000256" key="1">
    <source>
        <dbReference type="SAM" id="SignalP"/>
    </source>
</evidence>
<reference evidence="2 3" key="1">
    <citation type="submission" date="2023-06" db="EMBL/GenBank/DDBJ databases">
        <title>Roseiconus lacunae JC819 isolated from Gulf of Mannar region, Tamil Nadu.</title>
        <authorList>
            <person name="Pk S."/>
            <person name="Ch S."/>
            <person name="Ch V.R."/>
        </authorList>
    </citation>
    <scope>NUCLEOTIDE SEQUENCE [LARGE SCALE GENOMIC DNA]</scope>
    <source>
        <strain evidence="2 3">JC819</strain>
    </source>
</reference>
<name>A0ABT7PS10_9BACT</name>
<proteinExistence type="predicted"/>
<dbReference type="Pfam" id="PF07396">
    <property type="entry name" value="Porin_O_P"/>
    <property type="match status" value="1"/>
</dbReference>
<accession>A0ABT7PS10</accession>
<dbReference type="Gene3D" id="2.40.160.10">
    <property type="entry name" value="Porin"/>
    <property type="match status" value="1"/>
</dbReference>
<dbReference type="Proteomes" id="UP001239462">
    <property type="component" value="Unassembled WGS sequence"/>
</dbReference>
<feature type="signal peptide" evidence="1">
    <location>
        <begin position="1"/>
        <end position="18"/>
    </location>
</feature>
<comment type="caution">
    <text evidence="2">The sequence shown here is derived from an EMBL/GenBank/DDBJ whole genome shotgun (WGS) entry which is preliminary data.</text>
</comment>
<keyword evidence="3" id="KW-1185">Reference proteome</keyword>
<protein>
    <submittedName>
        <fullName evidence="2">Porin</fullName>
    </submittedName>
</protein>
<evidence type="ECO:0000313" key="3">
    <source>
        <dbReference type="Proteomes" id="UP001239462"/>
    </source>
</evidence>
<dbReference type="InterPro" id="IPR023614">
    <property type="entry name" value="Porin_dom_sf"/>
</dbReference>
<keyword evidence="1" id="KW-0732">Signal</keyword>
<sequence length="509" mass="56890">MSFLVALSACLTGAAANAEETFELFGPQPSDNRIALLSDDIDDGPLAGPIDTEIDTAAGNANSTVSREDYDALVERFESLEESWSKHQDDLKADSEAKKKKPIGKLNGRVHLDNWSFLEEDPGVNYLETGDPNQDPQDRWDFRRIRLTWSGDVPGSMLYRISIDFNNPSSAEMKDVYLGFKDLPYNQQFLIGNQKRPIGLDHLNSSRHNVFIERPLAVETFNEDARRLGACMYGYNDSESVHWRYGAFLLENISQDGRFRGDYDEAGLYGRLSTSPWYDEISGGRGYYHFAVAGSANTTDADGTIDNDDNSNEARFRTRPLARSSSRWWDTGRLLGAETYQQLAFESMLNIGAFQLTGEYINTWVQRNPLGGFNGEDLHFQGAYLFANYFLTGEHVPLKRRTGTIDRVKPFENFFIVDRCCGGTGTGWGALSVGVRADYLDLSDSDIMGGEGHAITLSSNWYWTAYSKLQTNLVVGEIEDAGQGRSNVPLAQGVAGDFTILGFRYMIDF</sequence>
<feature type="chain" id="PRO_5045054745" evidence="1">
    <location>
        <begin position="19"/>
        <end position="509"/>
    </location>
</feature>